<dbReference type="AlphaFoldDB" id="A0A4Z0R9K1"/>
<keyword evidence="1" id="KW-0812">Transmembrane</keyword>
<reference evidence="2 3" key="1">
    <citation type="submission" date="2019-03" db="EMBL/GenBank/DDBJ databases">
        <title>Draft Genome Sequence of Desulfosporosinus fructosivorans Strain 63.6F, Isolated from Marine Sediment in the Baltic Sea.</title>
        <authorList>
            <person name="Hausmann B."/>
            <person name="Vandieken V."/>
            <person name="Pjevac P."/>
            <person name="Schreck K."/>
            <person name="Herbold C.W."/>
            <person name="Loy A."/>
        </authorList>
    </citation>
    <scope>NUCLEOTIDE SEQUENCE [LARGE SCALE GENOMIC DNA]</scope>
    <source>
        <strain evidence="2 3">63.6F</strain>
    </source>
</reference>
<evidence type="ECO:0000256" key="1">
    <source>
        <dbReference type="SAM" id="Phobius"/>
    </source>
</evidence>
<feature type="transmembrane region" description="Helical" evidence="1">
    <location>
        <begin position="153"/>
        <end position="171"/>
    </location>
</feature>
<dbReference type="OrthoDB" id="37447at2"/>
<evidence type="ECO:0000313" key="2">
    <source>
        <dbReference type="EMBL" id="TGE39520.1"/>
    </source>
</evidence>
<dbReference type="Pfam" id="PF17248">
    <property type="entry name" value="DUF5317"/>
    <property type="match status" value="1"/>
</dbReference>
<dbReference type="Proteomes" id="UP000298460">
    <property type="component" value="Unassembled WGS sequence"/>
</dbReference>
<proteinExistence type="predicted"/>
<gene>
    <name evidence="2" type="ORF">E4K67_00440</name>
</gene>
<dbReference type="RefSeq" id="WP_135544460.1">
    <property type="nucleotide sequence ID" value="NZ_SPQQ01000001.1"/>
</dbReference>
<feature type="transmembrane region" description="Helical" evidence="1">
    <location>
        <begin position="86"/>
        <end position="107"/>
    </location>
</feature>
<keyword evidence="1" id="KW-1133">Transmembrane helix</keyword>
<keyword evidence="1" id="KW-0472">Membrane</keyword>
<evidence type="ECO:0008006" key="4">
    <source>
        <dbReference type="Google" id="ProtNLM"/>
    </source>
</evidence>
<sequence>MLIETLILALLVSLISGGKLSRLGELVLRGFWLVPLALLIQSGVYWAAVQGIKLGPSWVSPMLDTGSYFLLLIFTLRNRPLPGMRYITLGILLNTLVIGLNGGLMPVDPIFLSETSRNVLQEGQGTHGLMTSSTHLSFLADRFYFDVLGLRKQVFSVGDVLIDIGIFILVFKTQQQPREIGPIACRKTT</sequence>
<accession>A0A4Z0R9K1</accession>
<protein>
    <recommendedName>
        <fullName evidence="4">DUF5317 domain-containing protein</fullName>
    </recommendedName>
</protein>
<dbReference type="EMBL" id="SPQQ01000001">
    <property type="protein sequence ID" value="TGE39520.1"/>
    <property type="molecule type" value="Genomic_DNA"/>
</dbReference>
<comment type="caution">
    <text evidence="2">The sequence shown here is derived from an EMBL/GenBank/DDBJ whole genome shotgun (WGS) entry which is preliminary data.</text>
</comment>
<evidence type="ECO:0000313" key="3">
    <source>
        <dbReference type="Proteomes" id="UP000298460"/>
    </source>
</evidence>
<name>A0A4Z0R9K1_9FIRM</name>
<organism evidence="2 3">
    <name type="scientific">Desulfosporosinus fructosivorans</name>
    <dbReference type="NCBI Taxonomy" id="2018669"/>
    <lineage>
        <taxon>Bacteria</taxon>
        <taxon>Bacillati</taxon>
        <taxon>Bacillota</taxon>
        <taxon>Clostridia</taxon>
        <taxon>Eubacteriales</taxon>
        <taxon>Desulfitobacteriaceae</taxon>
        <taxon>Desulfosporosinus</taxon>
    </lineage>
</organism>
<dbReference type="InterPro" id="IPR035168">
    <property type="entry name" value="DUF5317"/>
</dbReference>
<keyword evidence="3" id="KW-1185">Reference proteome</keyword>
<feature type="transmembrane region" description="Helical" evidence="1">
    <location>
        <begin position="30"/>
        <end position="48"/>
    </location>
</feature>